<dbReference type="Pfam" id="PF00420">
    <property type="entry name" value="Oxidored_q2"/>
    <property type="match status" value="1"/>
</dbReference>
<evidence type="ECO:0000256" key="2">
    <source>
        <dbReference type="ARBA" id="ARBA00010388"/>
    </source>
</evidence>
<reference evidence="8 9" key="1">
    <citation type="submission" date="2017-10" db="EMBL/GenBank/DDBJ databases">
        <title>Draft genome of Longimonas halophila.</title>
        <authorList>
            <person name="Goh K.M."/>
            <person name="Shamsir M.S."/>
            <person name="Lim S.W."/>
        </authorList>
    </citation>
    <scope>NUCLEOTIDE SEQUENCE [LARGE SCALE GENOMIC DNA]</scope>
    <source>
        <strain evidence="8 9">KCTC 42399</strain>
    </source>
</reference>
<comment type="subcellular location">
    <subcellularLocation>
        <location evidence="1">Cell membrane</location>
        <topology evidence="1">Multi-pass membrane protein</topology>
    </subcellularLocation>
</comment>
<organism evidence="8 9">
    <name type="scientific">Longimonas halophila</name>
    <dbReference type="NCBI Taxonomy" id="1469170"/>
    <lineage>
        <taxon>Bacteria</taxon>
        <taxon>Pseudomonadati</taxon>
        <taxon>Rhodothermota</taxon>
        <taxon>Rhodothermia</taxon>
        <taxon>Rhodothermales</taxon>
        <taxon>Salisaetaceae</taxon>
        <taxon>Longimonas</taxon>
    </lineage>
</organism>
<evidence type="ECO:0000256" key="5">
    <source>
        <dbReference type="ARBA" id="ARBA00022989"/>
    </source>
</evidence>
<keyword evidence="3" id="KW-1003">Cell membrane</keyword>
<dbReference type="EMBL" id="PDEP01000007">
    <property type="protein sequence ID" value="PEN06703.1"/>
    <property type="molecule type" value="Genomic_DNA"/>
</dbReference>
<evidence type="ECO:0000313" key="8">
    <source>
        <dbReference type="EMBL" id="PEN06703.1"/>
    </source>
</evidence>
<evidence type="ECO:0000256" key="1">
    <source>
        <dbReference type="ARBA" id="ARBA00004651"/>
    </source>
</evidence>
<dbReference type="RefSeq" id="WP_098062229.1">
    <property type="nucleotide sequence ID" value="NZ_PDEP01000007.1"/>
</dbReference>
<accession>A0A2H3NNY0</accession>
<keyword evidence="5 7" id="KW-1133">Transmembrane helix</keyword>
<feature type="transmembrane region" description="Helical" evidence="7">
    <location>
        <begin position="26"/>
        <end position="46"/>
    </location>
</feature>
<keyword evidence="6 7" id="KW-0472">Membrane</keyword>
<evidence type="ECO:0000256" key="6">
    <source>
        <dbReference type="ARBA" id="ARBA00023136"/>
    </source>
</evidence>
<sequence length="118" mass="12818">METLLAFVIGALVAIAVYQLQRRDLVRMVIGIVILSNAVNLLLFTLGRMTRAEAPLIELGAKLPPEGSANPLSQALILTAIVIGFGLLAFSLVLVYRAYRSLDTVDAQDFVELEFDDA</sequence>
<gene>
    <name evidence="8" type="ORF">CRI93_08665</name>
</gene>
<dbReference type="InterPro" id="IPR050601">
    <property type="entry name" value="CPA3_antiporter_subunitC"/>
</dbReference>
<evidence type="ECO:0000256" key="3">
    <source>
        <dbReference type="ARBA" id="ARBA00022475"/>
    </source>
</evidence>
<comment type="similarity">
    <text evidence="2">Belongs to the CPA3 antiporters (TC 2.A.63) subunit C family.</text>
</comment>
<dbReference type="AlphaFoldDB" id="A0A2H3NNY0"/>
<protein>
    <submittedName>
        <fullName evidence="8">Cation:proton antiporter</fullName>
    </submittedName>
</protein>
<dbReference type="PANTHER" id="PTHR34583">
    <property type="entry name" value="ANTIPORTER SUBUNIT MNHC2-RELATED"/>
    <property type="match status" value="1"/>
</dbReference>
<feature type="transmembrane region" description="Helical" evidence="7">
    <location>
        <begin position="75"/>
        <end position="96"/>
    </location>
</feature>
<proteinExistence type="inferred from homology"/>
<name>A0A2H3NNY0_9BACT</name>
<dbReference type="Proteomes" id="UP000221024">
    <property type="component" value="Unassembled WGS sequence"/>
</dbReference>
<dbReference type="Gene3D" id="1.10.287.3510">
    <property type="match status" value="1"/>
</dbReference>
<dbReference type="InterPro" id="IPR039428">
    <property type="entry name" value="NUOK/Mnh_C1-like"/>
</dbReference>
<evidence type="ECO:0000256" key="7">
    <source>
        <dbReference type="SAM" id="Phobius"/>
    </source>
</evidence>
<dbReference type="PANTHER" id="PTHR34583:SF2">
    <property type="entry name" value="ANTIPORTER SUBUNIT MNHC2-RELATED"/>
    <property type="match status" value="1"/>
</dbReference>
<evidence type="ECO:0000313" key="9">
    <source>
        <dbReference type="Proteomes" id="UP000221024"/>
    </source>
</evidence>
<keyword evidence="4 7" id="KW-0812">Transmembrane</keyword>
<keyword evidence="9" id="KW-1185">Reference proteome</keyword>
<dbReference type="GO" id="GO:0005886">
    <property type="term" value="C:plasma membrane"/>
    <property type="evidence" value="ECO:0007669"/>
    <property type="project" value="UniProtKB-SubCell"/>
</dbReference>
<dbReference type="OrthoDB" id="9799219at2"/>
<comment type="caution">
    <text evidence="8">The sequence shown here is derived from an EMBL/GenBank/DDBJ whole genome shotgun (WGS) entry which is preliminary data.</text>
</comment>
<evidence type="ECO:0000256" key="4">
    <source>
        <dbReference type="ARBA" id="ARBA00022692"/>
    </source>
</evidence>